<evidence type="ECO:0000259" key="6">
    <source>
        <dbReference type="PROSITE" id="PS50011"/>
    </source>
</evidence>
<dbReference type="SUPFAM" id="SSF56112">
    <property type="entry name" value="Protein kinase-like (PK-like)"/>
    <property type="match status" value="1"/>
</dbReference>
<evidence type="ECO:0000313" key="8">
    <source>
        <dbReference type="Proteomes" id="UP000284706"/>
    </source>
</evidence>
<evidence type="ECO:0000313" key="7">
    <source>
        <dbReference type="EMBL" id="PPQ95571.1"/>
    </source>
</evidence>
<evidence type="ECO:0000256" key="5">
    <source>
        <dbReference type="ARBA" id="ARBA00022840"/>
    </source>
</evidence>
<dbReference type="Proteomes" id="UP000284706">
    <property type="component" value="Unassembled WGS sequence"/>
</dbReference>
<dbReference type="Gene3D" id="1.10.510.10">
    <property type="entry name" value="Transferase(Phosphotransferase) domain 1"/>
    <property type="match status" value="1"/>
</dbReference>
<comment type="caution">
    <text evidence="7">The sequence shown here is derived from an EMBL/GenBank/DDBJ whole genome shotgun (WGS) entry which is preliminary data.</text>
</comment>
<evidence type="ECO:0000256" key="2">
    <source>
        <dbReference type="ARBA" id="ARBA00022679"/>
    </source>
</evidence>
<keyword evidence="8" id="KW-1185">Reference proteome</keyword>
<keyword evidence="5" id="KW-0067">ATP-binding</keyword>
<dbReference type="Pfam" id="PF00069">
    <property type="entry name" value="Pkinase"/>
    <property type="match status" value="2"/>
</dbReference>
<dbReference type="PANTHER" id="PTHR24058">
    <property type="entry name" value="DUAL SPECIFICITY PROTEIN KINASE"/>
    <property type="match status" value="1"/>
</dbReference>
<keyword evidence="2" id="KW-0808">Transferase</keyword>
<evidence type="ECO:0000256" key="4">
    <source>
        <dbReference type="ARBA" id="ARBA00022777"/>
    </source>
</evidence>
<feature type="domain" description="Protein kinase" evidence="6">
    <location>
        <begin position="33"/>
        <end position="380"/>
    </location>
</feature>
<name>A0A409XXX7_9AGAR</name>
<dbReference type="AlphaFoldDB" id="A0A409XXX7"/>
<dbReference type="EMBL" id="NHYE01001422">
    <property type="protein sequence ID" value="PPQ95571.1"/>
    <property type="molecule type" value="Genomic_DNA"/>
</dbReference>
<dbReference type="PANTHER" id="PTHR24058:SF28">
    <property type="entry name" value="SERINE_THREONINE-PROTEIN KINASE MINIBRAIN"/>
    <property type="match status" value="1"/>
</dbReference>
<dbReference type="STRING" id="231916.A0A409XXX7"/>
<dbReference type="GO" id="GO:0005524">
    <property type="term" value="F:ATP binding"/>
    <property type="evidence" value="ECO:0007669"/>
    <property type="project" value="UniProtKB-KW"/>
</dbReference>
<protein>
    <recommendedName>
        <fullName evidence="6">Protein kinase domain-containing protein</fullName>
    </recommendedName>
</protein>
<dbReference type="GO" id="GO:0004674">
    <property type="term" value="F:protein serine/threonine kinase activity"/>
    <property type="evidence" value="ECO:0007669"/>
    <property type="project" value="UniProtKB-KW"/>
</dbReference>
<evidence type="ECO:0000256" key="1">
    <source>
        <dbReference type="ARBA" id="ARBA00022527"/>
    </source>
</evidence>
<proteinExistence type="predicted"/>
<dbReference type="PROSITE" id="PS50011">
    <property type="entry name" value="PROTEIN_KINASE_DOM"/>
    <property type="match status" value="1"/>
</dbReference>
<dbReference type="InterPro" id="IPR000719">
    <property type="entry name" value="Prot_kinase_dom"/>
</dbReference>
<dbReference type="Gene3D" id="3.30.200.20">
    <property type="entry name" value="Phosphorylase Kinase, domain 1"/>
    <property type="match status" value="1"/>
</dbReference>
<dbReference type="SMART" id="SM00220">
    <property type="entry name" value="S_TKc"/>
    <property type="match status" value="1"/>
</dbReference>
<keyword evidence="1" id="KW-0723">Serine/threonine-protein kinase</keyword>
<reference evidence="7 8" key="1">
    <citation type="journal article" date="2018" name="Evol. Lett.">
        <title>Horizontal gene cluster transfer increased hallucinogenic mushroom diversity.</title>
        <authorList>
            <person name="Reynolds H.T."/>
            <person name="Vijayakumar V."/>
            <person name="Gluck-Thaler E."/>
            <person name="Korotkin H.B."/>
            <person name="Matheny P.B."/>
            <person name="Slot J.C."/>
        </authorList>
    </citation>
    <scope>NUCLEOTIDE SEQUENCE [LARGE SCALE GENOMIC DNA]</scope>
    <source>
        <strain evidence="7 8">SRW20</strain>
    </source>
</reference>
<sequence length="386" mass="42687">MSRFPEEDLALTPAQGFGYFPSYPGQKLHKGRYEVQRKLGYGPRSSVWLVLDSQTDEYFAAKILTAHETLERPSNELDALTTAAKGGYINLYESFLENSLHGAHLCLVLDVAGPSYEDLRLSSPAKALPRHVVQRAVACVLEELEKLHDCGIIHGAVAATNIVFEIGTSREDLEPELAKLPPCEVKERAAIDGVEYPIIRSSRIPNGIDWNDSLEVINRCLINLINLGHAQKIKGLPTWDKSRVDKALRPPEAILGLPYSPKVDVWLLGCTAYQLLTGKPLVPAEKATTDEETLSWLIAMSDGHLTADMVTDSKLRSNFFNEDGSLELNVPDDSLDKQILLSQVVPEEDIPGIVKFLQACLTLDPAKRLSPSDLSDHEWVRPGFEG</sequence>
<accession>A0A409XXX7</accession>
<gene>
    <name evidence="7" type="ORF">CVT26_008599</name>
</gene>
<dbReference type="OrthoDB" id="5979581at2759"/>
<dbReference type="InterPro" id="IPR050494">
    <property type="entry name" value="Ser_Thr_dual-spec_kinase"/>
</dbReference>
<keyword evidence="4" id="KW-0418">Kinase</keyword>
<keyword evidence="3" id="KW-0547">Nucleotide-binding</keyword>
<dbReference type="InterPro" id="IPR011009">
    <property type="entry name" value="Kinase-like_dom_sf"/>
</dbReference>
<organism evidence="7 8">
    <name type="scientific">Gymnopilus dilepis</name>
    <dbReference type="NCBI Taxonomy" id="231916"/>
    <lineage>
        <taxon>Eukaryota</taxon>
        <taxon>Fungi</taxon>
        <taxon>Dikarya</taxon>
        <taxon>Basidiomycota</taxon>
        <taxon>Agaricomycotina</taxon>
        <taxon>Agaricomycetes</taxon>
        <taxon>Agaricomycetidae</taxon>
        <taxon>Agaricales</taxon>
        <taxon>Agaricineae</taxon>
        <taxon>Hymenogastraceae</taxon>
        <taxon>Gymnopilus</taxon>
    </lineage>
</organism>
<dbReference type="InParanoid" id="A0A409XXX7"/>
<evidence type="ECO:0000256" key="3">
    <source>
        <dbReference type="ARBA" id="ARBA00022741"/>
    </source>
</evidence>